<evidence type="ECO:0000313" key="1">
    <source>
        <dbReference type="EMBL" id="ABS42253.1"/>
    </source>
</evidence>
<dbReference type="Proteomes" id="UP000002410">
    <property type="component" value="Chromosome"/>
</dbReference>
<dbReference type="EMBL" id="CP000728">
    <property type="protein sequence ID" value="ABS42253.1"/>
    <property type="molecule type" value="Genomic_DNA"/>
</dbReference>
<name>A7GBJ4_CLOBL</name>
<dbReference type="KEGG" id="cbf:CLI_0882"/>
<gene>
    <name evidence="1" type="ordered locus">CLI_0882</name>
</gene>
<evidence type="ECO:0000313" key="2">
    <source>
        <dbReference type="Proteomes" id="UP000002410"/>
    </source>
</evidence>
<dbReference type="AlphaFoldDB" id="A7GBJ4"/>
<sequence length="37" mass="4333">MKLENHGEILNKSLIQERTESDKESLLLQCANYNKLE</sequence>
<protein>
    <submittedName>
        <fullName evidence="1">Uncharacterized protein</fullName>
    </submittedName>
</protein>
<dbReference type="HOGENOM" id="CLU_3342083_0_0_9"/>
<organism evidence="1 2">
    <name type="scientific">Clostridium botulinum (strain Langeland / NCTC 10281 / Type F)</name>
    <dbReference type="NCBI Taxonomy" id="441772"/>
    <lineage>
        <taxon>Bacteria</taxon>
        <taxon>Bacillati</taxon>
        <taxon>Bacillota</taxon>
        <taxon>Clostridia</taxon>
        <taxon>Eubacteriales</taxon>
        <taxon>Clostridiaceae</taxon>
        <taxon>Clostridium</taxon>
    </lineage>
</organism>
<accession>A7GBJ4</accession>
<proteinExistence type="predicted"/>
<reference evidence="2" key="1">
    <citation type="submission" date="2007-06" db="EMBL/GenBank/DDBJ databases">
        <authorList>
            <person name="Brinkac L.M."/>
            <person name="Daugherty S."/>
            <person name="Dodson R.J."/>
            <person name="Madupu R."/>
            <person name="Brown J.L."/>
            <person name="Bruce D."/>
            <person name="Detter C."/>
            <person name="Munk C."/>
            <person name="Smith L.A."/>
            <person name="Smith T.J."/>
            <person name="White O."/>
            <person name="Brettin T.S."/>
        </authorList>
    </citation>
    <scope>NUCLEOTIDE SEQUENCE [LARGE SCALE GENOMIC DNA]</scope>
    <source>
        <strain evidence="2">Langeland / NCTC 10281 / Type F</strain>
    </source>
</reference>